<organism evidence="4 5">
    <name type="scientific">Heterostelium pallidum (strain ATCC 26659 / Pp 5 / PN500)</name>
    <name type="common">Cellular slime mold</name>
    <name type="synonym">Polysphondylium pallidum</name>
    <dbReference type="NCBI Taxonomy" id="670386"/>
    <lineage>
        <taxon>Eukaryota</taxon>
        <taxon>Amoebozoa</taxon>
        <taxon>Evosea</taxon>
        <taxon>Eumycetozoa</taxon>
        <taxon>Dictyostelia</taxon>
        <taxon>Acytosteliales</taxon>
        <taxon>Acytosteliaceae</taxon>
        <taxon>Heterostelium</taxon>
    </lineage>
</organism>
<evidence type="ECO:0000259" key="3">
    <source>
        <dbReference type="Pfam" id="PF18265"/>
    </source>
</evidence>
<dbReference type="Pfam" id="PF18265">
    <property type="entry name" value="Nas2_N"/>
    <property type="match status" value="1"/>
</dbReference>
<evidence type="ECO:0000256" key="1">
    <source>
        <dbReference type="ARBA" id="ARBA00023186"/>
    </source>
</evidence>
<dbReference type="SMART" id="SM00175">
    <property type="entry name" value="RAB"/>
    <property type="match status" value="1"/>
</dbReference>
<keyword evidence="4" id="KW-0647">Proteasome</keyword>
<protein>
    <submittedName>
        <fullName evidence="4">26S proteasome non-ATPase regulatory subunit 9</fullName>
    </submittedName>
</protein>
<dbReference type="STRING" id="670386.D3B441"/>
<accession>D3B441</accession>
<evidence type="ECO:0000313" key="4">
    <source>
        <dbReference type="EMBL" id="EFA84089.1"/>
    </source>
</evidence>
<dbReference type="GO" id="GO:0000502">
    <property type="term" value="C:proteasome complex"/>
    <property type="evidence" value="ECO:0007669"/>
    <property type="project" value="UniProtKB-KW"/>
</dbReference>
<feature type="compositionally biased region" description="Low complexity" evidence="2">
    <location>
        <begin position="793"/>
        <end position="818"/>
    </location>
</feature>
<dbReference type="GO" id="GO:0003924">
    <property type="term" value="F:GTPase activity"/>
    <property type="evidence" value="ECO:0007669"/>
    <property type="project" value="InterPro"/>
</dbReference>
<dbReference type="GO" id="GO:0005525">
    <property type="term" value="F:GTP binding"/>
    <property type="evidence" value="ECO:0007669"/>
    <property type="project" value="InterPro"/>
</dbReference>
<dbReference type="PANTHER" id="PTHR12651:SF1">
    <property type="entry name" value="26S PROTEASOME NON-ATPASE REGULATORY SUBUNIT 9"/>
    <property type="match status" value="1"/>
</dbReference>
<feature type="compositionally biased region" description="Low complexity" evidence="2">
    <location>
        <begin position="136"/>
        <end position="191"/>
    </location>
</feature>
<evidence type="ECO:0000313" key="5">
    <source>
        <dbReference type="Proteomes" id="UP000001396"/>
    </source>
</evidence>
<dbReference type="FunFam" id="2.30.42.10:FF:000107">
    <property type="entry name" value="26S proteasome non-ATPase regulatory subunit 9"/>
    <property type="match status" value="1"/>
</dbReference>
<name>D3B441_HETP5</name>
<dbReference type="InterPro" id="IPR036034">
    <property type="entry name" value="PDZ_sf"/>
</dbReference>
<feature type="domain" description="Nas2 N-terminal" evidence="3">
    <location>
        <begin position="54"/>
        <end position="136"/>
    </location>
</feature>
<dbReference type="InterPro" id="IPR040815">
    <property type="entry name" value="Nas2_N"/>
</dbReference>
<dbReference type="SMART" id="SM00174">
    <property type="entry name" value="RHO"/>
    <property type="match status" value="1"/>
</dbReference>
<dbReference type="Gene3D" id="2.30.42.10">
    <property type="match status" value="1"/>
</dbReference>
<dbReference type="InterPro" id="IPR001806">
    <property type="entry name" value="Small_GTPase"/>
</dbReference>
<dbReference type="Proteomes" id="UP000001396">
    <property type="component" value="Unassembled WGS sequence"/>
</dbReference>
<dbReference type="EMBL" id="ADBJ01000010">
    <property type="protein sequence ID" value="EFA84089.1"/>
    <property type="molecule type" value="Genomic_DNA"/>
</dbReference>
<keyword evidence="5" id="KW-1185">Reference proteome</keyword>
<dbReference type="InterPro" id="IPR027417">
    <property type="entry name" value="P-loop_NTPase"/>
</dbReference>
<evidence type="ECO:0000256" key="2">
    <source>
        <dbReference type="SAM" id="MobiDB-lite"/>
    </source>
</evidence>
<dbReference type="Gene3D" id="3.40.50.300">
    <property type="entry name" value="P-loop containing nucleotide triphosphate hydrolases"/>
    <property type="match status" value="1"/>
</dbReference>
<dbReference type="GO" id="GO:0005634">
    <property type="term" value="C:nucleus"/>
    <property type="evidence" value="ECO:0007669"/>
    <property type="project" value="TreeGrafter"/>
</dbReference>
<keyword evidence="1" id="KW-0143">Chaperone</keyword>
<dbReference type="PROSITE" id="PS51419">
    <property type="entry name" value="RAB"/>
    <property type="match status" value="1"/>
</dbReference>
<proteinExistence type="predicted"/>
<dbReference type="SUPFAM" id="SSF50156">
    <property type="entry name" value="PDZ domain-like"/>
    <property type="match status" value="1"/>
</dbReference>
<sequence length="818" mass="92714">MFSEVAKRMKLQLKFDLDREFTIIDKVMDKQSSESSGDTTTNNNNNNVVTLESLQALMRERTALEEELQVHMDYLTKGGGSLFGLHGSYLDSEGYPSPHLDIIIEVKKARSRIACIQNDYKSLMKKIENDMASFHSSNKNNKSTTTTSTTSSSTSNSSSTSKPTTPTPTTNIASTTTLPSSDASNSTDNVNSASNVVDNRVVAPFVYIDLVSPGSPAERSGLLKNDQIYQFGSIGPFLIELPSASTQYLQSMATIVRSSENTAIPLSYIRDGKKFTTTLTPRKWTGQGLIGLLLSLVNLTRKNNTITITELIGVSNVNIKVDAFRPWGRYSTSIYVGIQAVIIMFDLCNETSFNNVKRWSKEVEILHSGRIAEKQINELMVTKSQYIHLNIKIIGDRGVGKLNYLQTCLGCPDFKPSSSDRVYQTDLPHIAELVGVSNLNIKVDVYQPGRYSRQSYRGFHAIVIIFDLCDRISFDNVKRWYNEVERYCAEDIKVILVGNKLDLAAEHVARSVTEQEINELMYLVPFMYYYETHRSNPEQRELFDMLATEIMYHRIQESIETQSEWIETLLNRKQRALSKYEAIQRKSNNQTEISTNNTTTNTSVNTNMDTNLFRMVFRAQLLRKQIWNDVRSIHRYLGLRCASYFNVGFMCLFGYFNVLSDRYHTLGGDGMSMAMKLPGFVNLIRFCPYEDVIKHFISSIPQSKMARETMTLIADQCYINGNINVIKWLLKNYNAFCSTFGMTVAIITGNLQLLSFILEHTVRTTKQCKKKNKENEKKMEKNKKKNKIDDNNNNKTDCNGSSSNSNNNNQSTGSDSFV</sequence>
<dbReference type="SUPFAM" id="SSF52540">
    <property type="entry name" value="P-loop containing nucleoside triphosphate hydrolases"/>
    <property type="match status" value="1"/>
</dbReference>
<dbReference type="GeneID" id="31358685"/>
<dbReference type="GO" id="GO:0070682">
    <property type="term" value="P:proteasome regulatory particle assembly"/>
    <property type="evidence" value="ECO:0007669"/>
    <property type="project" value="InterPro"/>
</dbReference>
<dbReference type="AlphaFoldDB" id="D3B441"/>
<dbReference type="Gene3D" id="6.10.140.1710">
    <property type="match status" value="1"/>
</dbReference>
<dbReference type="RefSeq" id="XP_020436206.1">
    <property type="nucleotide sequence ID" value="XM_020574134.1"/>
</dbReference>
<dbReference type="GO" id="GO:0005737">
    <property type="term" value="C:cytoplasm"/>
    <property type="evidence" value="ECO:0007669"/>
    <property type="project" value="TreeGrafter"/>
</dbReference>
<gene>
    <name evidence="4" type="primary">psmD9</name>
    <name evidence="4" type="ORF">PPL_03162</name>
</gene>
<dbReference type="InParanoid" id="D3B441"/>
<comment type="caution">
    <text evidence="4">The sequence shown here is derived from an EMBL/GenBank/DDBJ whole genome shotgun (WGS) entry which is preliminary data.</text>
</comment>
<dbReference type="Pfam" id="PF00071">
    <property type="entry name" value="Ras"/>
    <property type="match status" value="1"/>
</dbReference>
<feature type="region of interest" description="Disordered" evidence="2">
    <location>
        <begin position="768"/>
        <end position="818"/>
    </location>
</feature>
<dbReference type="PANTHER" id="PTHR12651">
    <property type="entry name" value="26S PROTEASOME NON-ATPASE REGULATORY SUBUNIT 9"/>
    <property type="match status" value="1"/>
</dbReference>
<feature type="region of interest" description="Disordered" evidence="2">
    <location>
        <begin position="134"/>
        <end position="191"/>
    </location>
</feature>
<reference evidence="4 5" key="1">
    <citation type="journal article" date="2011" name="Genome Res.">
        <title>Phylogeny-wide analysis of social amoeba genomes highlights ancient origins for complex intercellular communication.</title>
        <authorList>
            <person name="Heidel A.J."/>
            <person name="Lawal H.M."/>
            <person name="Felder M."/>
            <person name="Schilde C."/>
            <person name="Helps N.R."/>
            <person name="Tunggal B."/>
            <person name="Rivero F."/>
            <person name="John U."/>
            <person name="Schleicher M."/>
            <person name="Eichinger L."/>
            <person name="Platzer M."/>
            <person name="Noegel A.A."/>
            <person name="Schaap P."/>
            <person name="Gloeckner G."/>
        </authorList>
    </citation>
    <scope>NUCLEOTIDE SEQUENCE [LARGE SCALE GENOMIC DNA]</scope>
    <source>
        <strain evidence="5">ATCC 26659 / Pp 5 / PN500</strain>
    </source>
</reference>
<dbReference type="PRINTS" id="PR00449">
    <property type="entry name" value="RASTRNSFRMNG"/>
</dbReference>
<dbReference type="InterPro" id="IPR035269">
    <property type="entry name" value="PSMD9"/>
</dbReference>